<organism evidence="2 3">
    <name type="scientific">Chytriomyces confervae</name>
    <dbReference type="NCBI Taxonomy" id="246404"/>
    <lineage>
        <taxon>Eukaryota</taxon>
        <taxon>Fungi</taxon>
        <taxon>Fungi incertae sedis</taxon>
        <taxon>Chytridiomycota</taxon>
        <taxon>Chytridiomycota incertae sedis</taxon>
        <taxon>Chytridiomycetes</taxon>
        <taxon>Chytridiales</taxon>
        <taxon>Chytriomycetaceae</taxon>
        <taxon>Chytriomyces</taxon>
    </lineage>
</organism>
<evidence type="ECO:0000313" key="3">
    <source>
        <dbReference type="Proteomes" id="UP000320333"/>
    </source>
</evidence>
<dbReference type="SUPFAM" id="SSF103473">
    <property type="entry name" value="MFS general substrate transporter"/>
    <property type="match status" value="1"/>
</dbReference>
<dbReference type="PANTHER" id="PTHR23528">
    <property type="match status" value="1"/>
</dbReference>
<feature type="transmembrane region" description="Helical" evidence="1">
    <location>
        <begin position="275"/>
        <end position="294"/>
    </location>
</feature>
<feature type="transmembrane region" description="Helical" evidence="1">
    <location>
        <begin position="64"/>
        <end position="83"/>
    </location>
</feature>
<feature type="transmembrane region" description="Helical" evidence="1">
    <location>
        <begin position="118"/>
        <end position="142"/>
    </location>
</feature>
<dbReference type="OrthoDB" id="28755at2759"/>
<keyword evidence="3" id="KW-1185">Reference proteome</keyword>
<gene>
    <name evidence="2" type="ORF">CcCBS67573_g03198</name>
</gene>
<feature type="transmembrane region" description="Helical" evidence="1">
    <location>
        <begin position="324"/>
        <end position="342"/>
    </location>
</feature>
<reference evidence="2 3" key="1">
    <citation type="journal article" date="2019" name="Sci. Rep.">
        <title>Comparative genomics of chytrid fungi reveal insights into the obligate biotrophic and pathogenic lifestyle of Synchytrium endobioticum.</title>
        <authorList>
            <person name="van de Vossenberg B.T.L.H."/>
            <person name="Warris S."/>
            <person name="Nguyen H.D.T."/>
            <person name="van Gent-Pelzer M.P.E."/>
            <person name="Joly D.L."/>
            <person name="van de Geest H.C."/>
            <person name="Bonants P.J.M."/>
            <person name="Smith D.S."/>
            <person name="Levesque C.A."/>
            <person name="van der Lee T.A.J."/>
        </authorList>
    </citation>
    <scope>NUCLEOTIDE SEQUENCE [LARGE SCALE GENOMIC DNA]</scope>
    <source>
        <strain evidence="2 3">CBS 675.73</strain>
    </source>
</reference>
<feature type="transmembrane region" description="Helical" evidence="1">
    <location>
        <begin position="95"/>
        <end position="112"/>
    </location>
</feature>
<feature type="transmembrane region" description="Helical" evidence="1">
    <location>
        <begin position="21"/>
        <end position="44"/>
    </location>
</feature>
<dbReference type="PANTHER" id="PTHR23528:SF1">
    <property type="entry name" value="MAJOR FACILITATOR SUPERFAMILY (MFS) PROFILE DOMAIN-CONTAINING PROTEIN"/>
    <property type="match status" value="1"/>
</dbReference>
<feature type="transmembrane region" description="Helical" evidence="1">
    <location>
        <begin position="301"/>
        <end position="318"/>
    </location>
</feature>
<keyword evidence="1" id="KW-0812">Transmembrane</keyword>
<feature type="transmembrane region" description="Helical" evidence="1">
    <location>
        <begin position="245"/>
        <end position="263"/>
    </location>
</feature>
<dbReference type="Gene3D" id="1.20.1250.20">
    <property type="entry name" value="MFS general substrate transporter like domains"/>
    <property type="match status" value="1"/>
</dbReference>
<evidence type="ECO:0000313" key="2">
    <source>
        <dbReference type="EMBL" id="TPX75526.1"/>
    </source>
</evidence>
<accession>A0A507FJP2</accession>
<sequence>MFDSTYEGKPRNAPPTLSVQRMVLVNAFWFGYQVYWFIMSIVVVPKQIEIISGSGNKGSGLAVISFYAGILNLFLAVIFGALYDRHASVYGKRRTFIVIGTVSLSTSILLLSSEYSLAFYGVGYCAMTLSAIICSVSFNGLIADITPPEQKGTMSTIMVSMSLAGCLVGAVVGAFVETLGIVGIYTALVAILATTCFVTVRCCEDERRTLHLRSLEPIQQKRFFKDLVEPLLENRDFRRVFISRFLFQLGIATVSQFLQFWISDCVNTTMPSAEAVSLALIPLLVLAPIAAVFIPKMNRKVVVYVASGIMIATCVLLEVATELWMALLIGGLFGMGYGPFISQEFEILMDVLAFDGDPTKDIALWHSAGVLPQILAAPAAGWLLDYYQGVGSALVPPIHCLGYKNHELAMTALQRQMLEEVNSLRKLLQMQSIHSFVLSPPVATPACAAPACTAPSRPVLQFTPSIPTLESMPPEALDRIASFVGASDILQLCHAVRYFKYISKAMFDFGQLCEIHKASRPETLWPIVDVVLFRNSVLKPTHLRALGTYSRVLSKHGGSACINYKAGMEALLPVLPENLEVWIDSITQLANENTDAFFSAIFSTNKTIICLTLGAVYLGRCNSNPVSLDLTTKWLAKLRIHELGFEPFSSIIPTQIRDMLHLVPMLASLHLQTLEDFVGVSLSEFKSLRKLSISGRFFRANKKPEALVLQLLDIVEATKIQQLEVSLPWGLQQVQARSKLKGESREDIESRLQQAGKLEDKALDGVGKAKERSEFGVGIWFLKICDDSSFMVGQDRLGIEFRVVGGKDYMAK</sequence>
<dbReference type="Pfam" id="PF13347">
    <property type="entry name" value="MFS_2"/>
    <property type="match status" value="1"/>
</dbReference>
<keyword evidence="1" id="KW-1133">Transmembrane helix</keyword>
<comment type="caution">
    <text evidence="2">The sequence shown here is derived from an EMBL/GenBank/DDBJ whole genome shotgun (WGS) entry which is preliminary data.</text>
</comment>
<name>A0A507FJP2_9FUNG</name>
<keyword evidence="1" id="KW-0472">Membrane</keyword>
<feature type="transmembrane region" description="Helical" evidence="1">
    <location>
        <begin position="182"/>
        <end position="203"/>
    </location>
</feature>
<dbReference type="InterPro" id="IPR036259">
    <property type="entry name" value="MFS_trans_sf"/>
</dbReference>
<protein>
    <recommendedName>
        <fullName evidence="4">F-box domain-containing protein</fullName>
    </recommendedName>
</protein>
<dbReference type="Proteomes" id="UP000320333">
    <property type="component" value="Unassembled WGS sequence"/>
</dbReference>
<proteinExistence type="predicted"/>
<dbReference type="AlphaFoldDB" id="A0A507FJP2"/>
<dbReference type="EMBL" id="QEAP01000078">
    <property type="protein sequence ID" value="TPX75526.1"/>
    <property type="molecule type" value="Genomic_DNA"/>
</dbReference>
<evidence type="ECO:0008006" key="4">
    <source>
        <dbReference type="Google" id="ProtNLM"/>
    </source>
</evidence>
<feature type="transmembrane region" description="Helical" evidence="1">
    <location>
        <begin position="154"/>
        <end position="176"/>
    </location>
</feature>
<evidence type="ECO:0000256" key="1">
    <source>
        <dbReference type="SAM" id="Phobius"/>
    </source>
</evidence>